<dbReference type="InterPro" id="IPR022998">
    <property type="entry name" value="ThiamineP_synth_TenI"/>
</dbReference>
<evidence type="ECO:0000256" key="1">
    <source>
        <dbReference type="ARBA" id="ARBA00004948"/>
    </source>
</evidence>
<dbReference type="GO" id="GO:0004789">
    <property type="term" value="F:thiamine-phosphate diphosphorylase activity"/>
    <property type="evidence" value="ECO:0007669"/>
    <property type="project" value="TreeGrafter"/>
</dbReference>
<organism evidence="4">
    <name type="scientific">marine metagenome</name>
    <dbReference type="NCBI Taxonomy" id="408172"/>
    <lineage>
        <taxon>unclassified sequences</taxon>
        <taxon>metagenomes</taxon>
        <taxon>ecological metagenomes</taxon>
    </lineage>
</organism>
<gene>
    <name evidence="4" type="ORF">METZ01_LOCUS54619</name>
</gene>
<dbReference type="PANTHER" id="PTHR20857:SF15">
    <property type="entry name" value="THIAMINE-PHOSPHATE SYNTHASE"/>
    <property type="match status" value="1"/>
</dbReference>
<dbReference type="Gene3D" id="3.20.20.70">
    <property type="entry name" value="Aldolase class I"/>
    <property type="match status" value="1"/>
</dbReference>
<name>A0A381SCE8_9ZZZZ</name>
<protein>
    <recommendedName>
        <fullName evidence="3">Thiamine phosphate synthase/TenI domain-containing protein</fullName>
    </recommendedName>
</protein>
<dbReference type="SUPFAM" id="SSF51391">
    <property type="entry name" value="Thiamin phosphate synthase"/>
    <property type="match status" value="1"/>
</dbReference>
<dbReference type="InterPro" id="IPR036206">
    <property type="entry name" value="ThiamineP_synth_sf"/>
</dbReference>
<sequence length="180" mass="20516">VLSSRRVKYFQLRLKKYSDSKLLKIGKKVRTITKKYKVKLIINDSPLLAKKINADGCHLGQSDGSIKNARKLLKKNKIIGITCHGSKKLILSAIKEKPNYIALGSFFKSRLKPNAKKAKKNLVKWCKQRTNLPIVAIGGINNKNYESLIKLGVNYLAISSFIWNNPRLKPKKAIREFRLK</sequence>
<comment type="pathway">
    <text evidence="1">Cofactor biosynthesis; thiamine diphosphate biosynthesis.</text>
</comment>
<dbReference type="CDD" id="cd00564">
    <property type="entry name" value="TMP_TenI"/>
    <property type="match status" value="1"/>
</dbReference>
<feature type="domain" description="Thiamine phosphate synthase/TenI" evidence="3">
    <location>
        <begin position="6"/>
        <end position="161"/>
    </location>
</feature>
<evidence type="ECO:0000313" key="4">
    <source>
        <dbReference type="EMBL" id="SVA01765.1"/>
    </source>
</evidence>
<proteinExistence type="predicted"/>
<reference evidence="4" key="1">
    <citation type="submission" date="2018-05" db="EMBL/GenBank/DDBJ databases">
        <authorList>
            <person name="Lanie J.A."/>
            <person name="Ng W.-L."/>
            <person name="Kazmierczak K.M."/>
            <person name="Andrzejewski T.M."/>
            <person name="Davidsen T.M."/>
            <person name="Wayne K.J."/>
            <person name="Tettelin H."/>
            <person name="Glass J.I."/>
            <person name="Rusch D."/>
            <person name="Podicherti R."/>
            <person name="Tsui H.-C.T."/>
            <person name="Winkler M.E."/>
        </authorList>
    </citation>
    <scope>NUCLEOTIDE SEQUENCE</scope>
</reference>
<keyword evidence="2" id="KW-0784">Thiamine biosynthesis</keyword>
<dbReference type="GO" id="GO:0009228">
    <property type="term" value="P:thiamine biosynthetic process"/>
    <property type="evidence" value="ECO:0007669"/>
    <property type="project" value="UniProtKB-KW"/>
</dbReference>
<dbReference type="Pfam" id="PF02581">
    <property type="entry name" value="TMP-TENI"/>
    <property type="match status" value="1"/>
</dbReference>
<accession>A0A381SCE8</accession>
<dbReference type="InterPro" id="IPR013785">
    <property type="entry name" value="Aldolase_TIM"/>
</dbReference>
<dbReference type="AlphaFoldDB" id="A0A381SCE8"/>
<dbReference type="EMBL" id="UINC01002936">
    <property type="protein sequence ID" value="SVA01765.1"/>
    <property type="molecule type" value="Genomic_DNA"/>
</dbReference>
<dbReference type="PANTHER" id="PTHR20857">
    <property type="entry name" value="THIAMINE-PHOSPHATE PYROPHOSPHORYLASE"/>
    <property type="match status" value="1"/>
</dbReference>
<dbReference type="GO" id="GO:0005737">
    <property type="term" value="C:cytoplasm"/>
    <property type="evidence" value="ECO:0007669"/>
    <property type="project" value="TreeGrafter"/>
</dbReference>
<feature type="non-terminal residue" evidence="4">
    <location>
        <position position="1"/>
    </location>
</feature>
<evidence type="ECO:0000259" key="3">
    <source>
        <dbReference type="Pfam" id="PF02581"/>
    </source>
</evidence>
<evidence type="ECO:0000256" key="2">
    <source>
        <dbReference type="ARBA" id="ARBA00022977"/>
    </source>
</evidence>